<accession>A0A409XU20</accession>
<gene>
    <name evidence="1" type="ORF">CVT25_004962</name>
</gene>
<reference evidence="1 2" key="1">
    <citation type="journal article" date="2018" name="Evol. Lett.">
        <title>Horizontal gene cluster transfer increased hallucinogenic mushroom diversity.</title>
        <authorList>
            <person name="Reynolds H.T."/>
            <person name="Vijayakumar V."/>
            <person name="Gluck-Thaler E."/>
            <person name="Korotkin H.B."/>
            <person name="Matheny P.B."/>
            <person name="Slot J.C."/>
        </authorList>
    </citation>
    <scope>NUCLEOTIDE SEQUENCE [LARGE SCALE GENOMIC DNA]</scope>
    <source>
        <strain evidence="1 2">2631</strain>
    </source>
</reference>
<dbReference type="EMBL" id="NHYD01000400">
    <property type="protein sequence ID" value="PPQ94305.1"/>
    <property type="molecule type" value="Genomic_DNA"/>
</dbReference>
<sequence>MSTMRAFKKHKIRSNFSRIELFSAFRVLQKFRSTITEDVGPDKTNPESIELDTEIDEDALAQLDGLLQWMDSKIKIATKSQSHAFSSTSLAHVSDVQISPGPPLFLKDDVAQRVATAKLASTDHLMSSENMHKFLDMLLHLVAKPSEASSRTWVDAFLYRASAMLPPAKKMVLNIEYNVLPVTIPTVLGSEVILAGIVDYTVIVTNDPKMARFFLNNPGIRNLMQYIESVLGFFVVEAKAQDVKLDDHIPQIVLQLYAAAKKLKKTHIRGTLTNGYEWLFLVLTVNQDGEGASYRVSDRAYSAAPQENLGDEVIPDVPPDMISGILASWIERSCEDLLEDDWFI</sequence>
<keyword evidence="2" id="KW-1185">Reference proteome</keyword>
<protein>
    <submittedName>
        <fullName evidence="1">Uncharacterized protein</fullName>
    </submittedName>
</protein>
<comment type="caution">
    <text evidence="1">The sequence shown here is derived from an EMBL/GenBank/DDBJ whole genome shotgun (WGS) entry which is preliminary data.</text>
</comment>
<proteinExistence type="predicted"/>
<dbReference type="Proteomes" id="UP000283269">
    <property type="component" value="Unassembled WGS sequence"/>
</dbReference>
<dbReference type="OrthoDB" id="2720314at2759"/>
<dbReference type="InParanoid" id="A0A409XU20"/>
<evidence type="ECO:0000313" key="1">
    <source>
        <dbReference type="EMBL" id="PPQ94305.1"/>
    </source>
</evidence>
<evidence type="ECO:0000313" key="2">
    <source>
        <dbReference type="Proteomes" id="UP000283269"/>
    </source>
</evidence>
<dbReference type="AlphaFoldDB" id="A0A409XU20"/>
<organism evidence="1 2">
    <name type="scientific">Psilocybe cyanescens</name>
    <dbReference type="NCBI Taxonomy" id="93625"/>
    <lineage>
        <taxon>Eukaryota</taxon>
        <taxon>Fungi</taxon>
        <taxon>Dikarya</taxon>
        <taxon>Basidiomycota</taxon>
        <taxon>Agaricomycotina</taxon>
        <taxon>Agaricomycetes</taxon>
        <taxon>Agaricomycetidae</taxon>
        <taxon>Agaricales</taxon>
        <taxon>Agaricineae</taxon>
        <taxon>Strophariaceae</taxon>
        <taxon>Psilocybe</taxon>
    </lineage>
</organism>
<name>A0A409XU20_PSICY</name>